<organism evidence="1 2">
    <name type="scientific">Trichogramma kaykai</name>
    <dbReference type="NCBI Taxonomy" id="54128"/>
    <lineage>
        <taxon>Eukaryota</taxon>
        <taxon>Metazoa</taxon>
        <taxon>Ecdysozoa</taxon>
        <taxon>Arthropoda</taxon>
        <taxon>Hexapoda</taxon>
        <taxon>Insecta</taxon>
        <taxon>Pterygota</taxon>
        <taxon>Neoptera</taxon>
        <taxon>Endopterygota</taxon>
        <taxon>Hymenoptera</taxon>
        <taxon>Apocrita</taxon>
        <taxon>Proctotrupomorpha</taxon>
        <taxon>Chalcidoidea</taxon>
        <taxon>Trichogrammatidae</taxon>
        <taxon>Trichogramma</taxon>
    </lineage>
</organism>
<proteinExistence type="predicted"/>
<accession>A0ABD2WTJ6</accession>
<sequence>MSYEKRHKQLVSTCHPAVEDVEHVIFHCPRFTVERDELYRLSNGLLEPKEFVGFILESERNWEATSSFASTVMTRLRSEEKARGR</sequence>
<name>A0ABD2WTJ6_9HYME</name>
<reference evidence="1 2" key="1">
    <citation type="journal article" date="2024" name="bioRxiv">
        <title>A reference genome for Trichogramma kaykai: A tiny desert-dwelling parasitoid wasp with competing sex-ratio distorters.</title>
        <authorList>
            <person name="Culotta J."/>
            <person name="Lindsey A.R."/>
        </authorList>
    </citation>
    <scope>NUCLEOTIDE SEQUENCE [LARGE SCALE GENOMIC DNA]</scope>
    <source>
        <strain evidence="1 2">KSX58</strain>
    </source>
</reference>
<evidence type="ECO:0008006" key="3">
    <source>
        <dbReference type="Google" id="ProtNLM"/>
    </source>
</evidence>
<dbReference type="EMBL" id="JBJJXI010000073">
    <property type="protein sequence ID" value="KAL3396250.1"/>
    <property type="molecule type" value="Genomic_DNA"/>
</dbReference>
<keyword evidence="2" id="KW-1185">Reference proteome</keyword>
<evidence type="ECO:0000313" key="2">
    <source>
        <dbReference type="Proteomes" id="UP001627154"/>
    </source>
</evidence>
<evidence type="ECO:0000313" key="1">
    <source>
        <dbReference type="EMBL" id="KAL3396250.1"/>
    </source>
</evidence>
<comment type="caution">
    <text evidence="1">The sequence shown here is derived from an EMBL/GenBank/DDBJ whole genome shotgun (WGS) entry which is preliminary data.</text>
</comment>
<dbReference type="Proteomes" id="UP001627154">
    <property type="component" value="Unassembled WGS sequence"/>
</dbReference>
<gene>
    <name evidence="1" type="ORF">TKK_009836</name>
</gene>
<dbReference type="AlphaFoldDB" id="A0ABD2WTJ6"/>
<protein>
    <recommendedName>
        <fullName evidence="3">Reverse transcriptase</fullName>
    </recommendedName>
</protein>